<dbReference type="EMBL" id="OU896710">
    <property type="protein sequence ID" value="CAG9820609.1"/>
    <property type="molecule type" value="Genomic_DNA"/>
</dbReference>
<reference evidence="2" key="1">
    <citation type="submission" date="2022-01" db="EMBL/GenBank/DDBJ databases">
        <authorList>
            <person name="King R."/>
        </authorList>
    </citation>
    <scope>NUCLEOTIDE SEQUENCE</scope>
</reference>
<dbReference type="GO" id="GO:0030544">
    <property type="term" value="F:Hsp70 protein binding"/>
    <property type="evidence" value="ECO:0007669"/>
    <property type="project" value="InterPro"/>
</dbReference>
<dbReference type="OrthoDB" id="9049620at2759"/>
<dbReference type="Gene3D" id="1.20.58.1540">
    <property type="entry name" value="Actin interacting protein 3, C-terminal domain"/>
    <property type="match status" value="1"/>
</dbReference>
<dbReference type="AlphaFoldDB" id="A0A9N9SI82"/>
<protein>
    <submittedName>
        <fullName evidence="2">Uncharacterized protein</fullName>
    </submittedName>
</protein>
<gene>
    <name evidence="2" type="ORF">PHAECO_LOCUS8397</name>
</gene>
<dbReference type="PANTHER" id="PTHR22635:SF0">
    <property type="entry name" value="RING FINGER PROTEIN 207"/>
    <property type="match status" value="1"/>
</dbReference>
<dbReference type="PANTHER" id="PTHR22635">
    <property type="entry name" value="RING FINGER PROTEIN 207"/>
    <property type="match status" value="1"/>
</dbReference>
<evidence type="ECO:0000313" key="3">
    <source>
        <dbReference type="Proteomes" id="UP001153737"/>
    </source>
</evidence>
<organism evidence="2 3">
    <name type="scientific">Phaedon cochleariae</name>
    <name type="common">Mustard beetle</name>
    <dbReference type="NCBI Taxonomy" id="80249"/>
    <lineage>
        <taxon>Eukaryota</taxon>
        <taxon>Metazoa</taxon>
        <taxon>Ecdysozoa</taxon>
        <taxon>Arthropoda</taxon>
        <taxon>Hexapoda</taxon>
        <taxon>Insecta</taxon>
        <taxon>Pterygota</taxon>
        <taxon>Neoptera</taxon>
        <taxon>Endopterygota</taxon>
        <taxon>Coleoptera</taxon>
        <taxon>Polyphaga</taxon>
        <taxon>Cucujiformia</taxon>
        <taxon>Chrysomeloidea</taxon>
        <taxon>Chrysomelidae</taxon>
        <taxon>Chrysomelinae</taxon>
        <taxon>Chrysomelini</taxon>
        <taxon>Phaedon</taxon>
    </lineage>
</organism>
<feature type="coiled-coil region" evidence="1">
    <location>
        <begin position="175"/>
        <end position="238"/>
    </location>
</feature>
<proteinExistence type="predicted"/>
<reference evidence="2" key="2">
    <citation type="submission" date="2022-10" db="EMBL/GenBank/DDBJ databases">
        <authorList>
            <consortium name="ENA_rothamsted_submissions"/>
            <consortium name="culmorum"/>
            <person name="King R."/>
        </authorList>
    </citation>
    <scope>NUCLEOTIDE SEQUENCE</scope>
</reference>
<dbReference type="GO" id="GO:0044325">
    <property type="term" value="F:transmembrane transporter binding"/>
    <property type="evidence" value="ECO:0007669"/>
    <property type="project" value="TreeGrafter"/>
</dbReference>
<evidence type="ECO:0000256" key="1">
    <source>
        <dbReference type="SAM" id="Coils"/>
    </source>
</evidence>
<keyword evidence="3" id="KW-1185">Reference proteome</keyword>
<dbReference type="InterPro" id="IPR039320">
    <property type="entry name" value="RNF207"/>
</dbReference>
<sequence length="319" mass="37265">MIYKAQIRPVLEYCSHIWGSAPKHTLMLSDSIQRRAIRLVGDLSLFYRYFHGKCSSVISAIIPSLAIPIRRTRQAQSAHPFVVNLERCRTALYQDSFIHRTARLWNSLPVECIPLHKRFSFYFVTKYGLIPTAYGLIIDDSASRVYDTATPATKKQQTALKNKLLDGDTSFSTHCRSFESQIRELNQQFNSVKEKVGDLHQDITAIRRAQTPPLIARYEVLIRECLHLDQNLERQQQELDRMATAFDASWEEQLWRIRMEQEVFSCQRADVNTLRNELKHLSQKYHITRKFRYYTILNRLTITLTSKNNLPEIPGFKGR</sequence>
<evidence type="ECO:0000313" key="2">
    <source>
        <dbReference type="EMBL" id="CAG9820609.1"/>
    </source>
</evidence>
<dbReference type="GO" id="GO:0048471">
    <property type="term" value="C:perinuclear region of cytoplasm"/>
    <property type="evidence" value="ECO:0007669"/>
    <property type="project" value="TreeGrafter"/>
</dbReference>
<accession>A0A9N9SI82</accession>
<keyword evidence="1" id="KW-0175">Coiled coil</keyword>
<dbReference type="Proteomes" id="UP001153737">
    <property type="component" value="Chromosome 4"/>
</dbReference>
<name>A0A9N9SI82_PHACE</name>